<proteinExistence type="predicted"/>
<keyword evidence="1" id="KW-1185">Reference proteome</keyword>
<gene>
    <name evidence="2" type="primary">LOC142169825</name>
</gene>
<name>A0AC58SS97_TOBAC</name>
<dbReference type="Proteomes" id="UP000790787">
    <property type="component" value="Chromosome 15"/>
</dbReference>
<evidence type="ECO:0000313" key="1">
    <source>
        <dbReference type="Proteomes" id="UP000790787"/>
    </source>
</evidence>
<evidence type="ECO:0000313" key="2">
    <source>
        <dbReference type="RefSeq" id="XP_075087847.1"/>
    </source>
</evidence>
<protein>
    <submittedName>
        <fullName evidence="2">Uncharacterized protein LOC142169825</fullName>
    </submittedName>
</protein>
<reference evidence="2" key="2">
    <citation type="submission" date="2025-08" db="UniProtKB">
        <authorList>
            <consortium name="RefSeq"/>
        </authorList>
    </citation>
    <scope>IDENTIFICATION</scope>
    <source>
        <tissue evidence="2">Leaf</tissue>
    </source>
</reference>
<dbReference type="RefSeq" id="XP_075087847.1">
    <property type="nucleotide sequence ID" value="XM_075231746.1"/>
</dbReference>
<accession>A0AC58SS97</accession>
<reference evidence="1" key="1">
    <citation type="journal article" date="2014" name="Nat. Commun.">
        <title>The tobacco genome sequence and its comparison with those of tomato and potato.</title>
        <authorList>
            <person name="Sierro N."/>
            <person name="Battey J.N."/>
            <person name="Ouadi S."/>
            <person name="Bakaher N."/>
            <person name="Bovet L."/>
            <person name="Willig A."/>
            <person name="Goepfert S."/>
            <person name="Peitsch M.C."/>
            <person name="Ivanov N.V."/>
        </authorList>
    </citation>
    <scope>NUCLEOTIDE SEQUENCE [LARGE SCALE GENOMIC DNA]</scope>
</reference>
<sequence>MWVKGLPFKILFFMWKVWKAKLPLDDYMKNMGYLMPSRCWCCAQPAEETLAHLFLSSVAVKKVWSYFLMNASINLEGMTMHQTIVKCWTLKVIPRLQPIIQALPVIILWELWMRRNNYKHEPIEHHGAVYTNTQVLWELPPQGWIKVNSDGASRGNLGRSSIGFALRDDEGKIRFSCGKVIHVTTNNEAEALSIMEALKYCEDKGFKQIIL</sequence>
<organism evidence="1 2">
    <name type="scientific">Nicotiana tabacum</name>
    <name type="common">Common tobacco</name>
    <dbReference type="NCBI Taxonomy" id="4097"/>
    <lineage>
        <taxon>Eukaryota</taxon>
        <taxon>Viridiplantae</taxon>
        <taxon>Streptophyta</taxon>
        <taxon>Embryophyta</taxon>
        <taxon>Tracheophyta</taxon>
        <taxon>Spermatophyta</taxon>
        <taxon>Magnoliopsida</taxon>
        <taxon>eudicotyledons</taxon>
        <taxon>Gunneridae</taxon>
        <taxon>Pentapetalae</taxon>
        <taxon>asterids</taxon>
        <taxon>lamiids</taxon>
        <taxon>Solanales</taxon>
        <taxon>Solanaceae</taxon>
        <taxon>Nicotianoideae</taxon>
        <taxon>Nicotianeae</taxon>
        <taxon>Nicotiana</taxon>
    </lineage>
</organism>